<evidence type="ECO:0000256" key="1">
    <source>
        <dbReference type="ARBA" id="ARBA00007936"/>
    </source>
</evidence>
<dbReference type="InterPro" id="IPR008996">
    <property type="entry name" value="IL1/FGF"/>
</dbReference>
<evidence type="ECO:0000313" key="3">
    <source>
        <dbReference type="EMBL" id="CBY11375.1"/>
    </source>
</evidence>
<dbReference type="InParanoid" id="E4XND7"/>
<evidence type="ECO:0000256" key="2">
    <source>
        <dbReference type="SAM" id="SignalP"/>
    </source>
</evidence>
<dbReference type="InterPro" id="IPR002209">
    <property type="entry name" value="Fibroblast_GF_fam"/>
</dbReference>
<evidence type="ECO:0000313" key="4">
    <source>
        <dbReference type="Proteomes" id="UP000001307"/>
    </source>
</evidence>
<dbReference type="AlphaFoldDB" id="E4XND7"/>
<keyword evidence="4" id="KW-1185">Reference proteome</keyword>
<dbReference type="Gene3D" id="2.80.10.50">
    <property type="match status" value="1"/>
</dbReference>
<evidence type="ECO:0008006" key="5">
    <source>
        <dbReference type="Google" id="ProtNLM"/>
    </source>
</evidence>
<reference evidence="3 4" key="1">
    <citation type="journal article" date="2010" name="Science">
        <title>Plasticity of animal genome architecture unmasked by rapid evolution of a pelagic tunicate.</title>
        <authorList>
            <person name="Denoeud F."/>
            <person name="Henriet S."/>
            <person name="Mungpakdee S."/>
            <person name="Aury J.M."/>
            <person name="Da Silva C."/>
            <person name="Brinkmann H."/>
            <person name="Mikhaleva J."/>
            <person name="Olsen L.C."/>
            <person name="Jubin C."/>
            <person name="Canestro C."/>
            <person name="Bouquet J.M."/>
            <person name="Danks G."/>
            <person name="Poulain J."/>
            <person name="Campsteijn C."/>
            <person name="Adamski M."/>
            <person name="Cross I."/>
            <person name="Yadetie F."/>
            <person name="Muffato M."/>
            <person name="Louis A."/>
            <person name="Butcher S."/>
            <person name="Tsagkogeorga G."/>
            <person name="Konrad A."/>
            <person name="Singh S."/>
            <person name="Jensen M.F."/>
            <person name="Cong E.H."/>
            <person name="Eikeseth-Otteraa H."/>
            <person name="Noel B."/>
            <person name="Anthouard V."/>
            <person name="Porcel B.M."/>
            <person name="Kachouri-Lafond R."/>
            <person name="Nishino A."/>
            <person name="Ugolini M."/>
            <person name="Chourrout P."/>
            <person name="Nishida H."/>
            <person name="Aasland R."/>
            <person name="Huzurbazar S."/>
            <person name="Westhof E."/>
            <person name="Delsuc F."/>
            <person name="Lehrach H."/>
            <person name="Reinhardt R."/>
            <person name="Weissenbach J."/>
            <person name="Roy S.W."/>
            <person name="Artiguenave F."/>
            <person name="Postlethwait J.H."/>
            <person name="Manak J.R."/>
            <person name="Thompson E.M."/>
            <person name="Jaillon O."/>
            <person name="Du Pasquier L."/>
            <person name="Boudinot P."/>
            <person name="Liberles D.A."/>
            <person name="Volff J.N."/>
            <person name="Philippe H."/>
            <person name="Lenhard B."/>
            <person name="Roest Crollius H."/>
            <person name="Wincker P."/>
            <person name="Chourrout D."/>
        </authorList>
    </citation>
    <scope>NUCLEOTIDE SEQUENCE [LARGE SCALE GENOMIC DNA]</scope>
</reference>
<comment type="similarity">
    <text evidence="1">Belongs to the heparin-binding growth factors family.</text>
</comment>
<gene>
    <name evidence="3" type="ORF">GSOID_T00015694001</name>
</gene>
<accession>E4XND7</accession>
<sequence length="169" mass="19146">MSMIIPLDLLLLSDHLLILSPRRAPAARTIKNAQTVQLYSKSGKFLSLNYRGHVTPTSDHKEISSIFELKFNSEGVVIRQPLTGYYVTMSRSGKLRATSHQEHAIAFQQNFLDDNFFTFNLASNSDCKLTATVRSFRINCSKKFSKKKLAFLSKSARLPKRLLSHGVHF</sequence>
<dbReference type="SUPFAM" id="SSF50353">
    <property type="entry name" value="Cytokine"/>
    <property type="match status" value="1"/>
</dbReference>
<feature type="chain" id="PRO_5003193075" description="FGF" evidence="2">
    <location>
        <begin position="27"/>
        <end position="169"/>
    </location>
</feature>
<dbReference type="OrthoDB" id="10390893at2759"/>
<dbReference type="EMBL" id="FN653083">
    <property type="protein sequence ID" value="CBY11375.1"/>
    <property type="molecule type" value="Genomic_DNA"/>
</dbReference>
<dbReference type="GO" id="GO:0008083">
    <property type="term" value="F:growth factor activity"/>
    <property type="evidence" value="ECO:0007669"/>
    <property type="project" value="InterPro"/>
</dbReference>
<proteinExistence type="inferred from homology"/>
<organism evidence="3 4">
    <name type="scientific">Oikopleura dioica</name>
    <name type="common">Tunicate</name>
    <dbReference type="NCBI Taxonomy" id="34765"/>
    <lineage>
        <taxon>Eukaryota</taxon>
        <taxon>Metazoa</taxon>
        <taxon>Chordata</taxon>
        <taxon>Tunicata</taxon>
        <taxon>Appendicularia</taxon>
        <taxon>Copelata</taxon>
        <taxon>Oikopleuridae</taxon>
        <taxon>Oikopleura</taxon>
    </lineage>
</organism>
<dbReference type="Pfam" id="PF00167">
    <property type="entry name" value="FGF"/>
    <property type="match status" value="1"/>
</dbReference>
<name>E4XND7_OIKDI</name>
<feature type="signal peptide" evidence="2">
    <location>
        <begin position="1"/>
        <end position="26"/>
    </location>
</feature>
<keyword evidence="2" id="KW-0732">Signal</keyword>
<protein>
    <recommendedName>
        <fullName evidence="5">FGF</fullName>
    </recommendedName>
</protein>
<dbReference type="Proteomes" id="UP000001307">
    <property type="component" value="Unassembled WGS sequence"/>
</dbReference>